<accession>R8YP56</accession>
<dbReference type="PATRIC" id="fig|1217691.3.peg.270"/>
<sequence>MSDDQNYDTDDVREIIASSLDIAEERTMSLKEFQKIFKGFGRNLSGRKFSDLQQKLAAIYDLDKLEKLQEKISDTVNRHILFDDKFLTIYQDVKNIEEIKEKLDTIFENYQPNPEIESQVNKRTFYPLQRNDIREDLIISYQFSQVRELTVRQEIDSSDLKDNISELYSQVFGFKTTELTCFDSVIIDIERKILIVLIDLARIMPRNELNVIHSNFSHFIKRELGLDIMEKYDFLSSPLDLFPCIQKFYDEAVDKVSGVTEIYFTTTEGTAHHEKLRGDSVDIRQVTYHESGVNGLKNTEIDGVKLDETITPYRISKKYYDRDIEISLNSSYNALSNINGSHLYNAFIIGSRSYEDIEFALNKLLTLR</sequence>
<reference evidence="1 2" key="1">
    <citation type="submission" date="2013-02" db="EMBL/GenBank/DDBJ databases">
        <title>The Genome Sequence of Acinetobacter sp. ANC 4050.</title>
        <authorList>
            <consortium name="The Broad Institute Genome Sequencing Platform"/>
            <consortium name="The Broad Institute Genome Sequencing Center for Infectious Disease"/>
            <person name="Cerqueira G."/>
            <person name="Feldgarden M."/>
            <person name="Courvalin P."/>
            <person name="Perichon B."/>
            <person name="Grillot-Courvalin C."/>
            <person name="Clermont D."/>
            <person name="Rocha E."/>
            <person name="Yoon E.-J."/>
            <person name="Nemec A."/>
            <person name="Walker B."/>
            <person name="Young S.K."/>
            <person name="Zeng Q."/>
            <person name="Gargeya S."/>
            <person name="Fitzgerald M."/>
            <person name="Haas B."/>
            <person name="Abouelleil A."/>
            <person name="Alvarado L."/>
            <person name="Arachchi H.M."/>
            <person name="Berlin A.M."/>
            <person name="Chapman S.B."/>
            <person name="Dewar J."/>
            <person name="Goldberg J."/>
            <person name="Griggs A."/>
            <person name="Gujja S."/>
            <person name="Hansen M."/>
            <person name="Howarth C."/>
            <person name="Imamovic A."/>
            <person name="Larimer J."/>
            <person name="McCowan C."/>
            <person name="Murphy C."/>
            <person name="Neiman D."/>
            <person name="Pearson M."/>
            <person name="Priest M."/>
            <person name="Roberts A."/>
            <person name="Saif S."/>
            <person name="Shea T."/>
            <person name="Sisk P."/>
            <person name="Sykes S."/>
            <person name="Wortman J."/>
            <person name="Nusbaum C."/>
            <person name="Birren B."/>
        </authorList>
    </citation>
    <scope>NUCLEOTIDE SEQUENCE [LARGE SCALE GENOMIC DNA]</scope>
    <source>
        <strain evidence="1 2">ANC 4050</strain>
    </source>
</reference>
<gene>
    <name evidence="1" type="ORF">F931_00272</name>
</gene>
<protein>
    <submittedName>
        <fullName evidence="1">Uncharacterized protein</fullName>
    </submittedName>
</protein>
<evidence type="ECO:0000313" key="2">
    <source>
        <dbReference type="Proteomes" id="UP000014024"/>
    </source>
</evidence>
<name>R8YP56_ACIPI</name>
<proteinExistence type="predicted"/>
<dbReference type="HOGENOM" id="CLU_751481_0_0_6"/>
<evidence type="ECO:0000313" key="1">
    <source>
        <dbReference type="EMBL" id="EOQ71213.1"/>
    </source>
</evidence>
<dbReference type="RefSeq" id="WP_016140409.1">
    <property type="nucleotide sequence ID" value="NZ_KB976987.1"/>
</dbReference>
<dbReference type="EMBL" id="APQM01000001">
    <property type="protein sequence ID" value="EOQ71213.1"/>
    <property type="molecule type" value="Genomic_DNA"/>
</dbReference>
<dbReference type="AlphaFoldDB" id="R8YP56"/>
<comment type="caution">
    <text evidence="1">The sequence shown here is derived from an EMBL/GenBank/DDBJ whole genome shotgun (WGS) entry which is preliminary data.</text>
</comment>
<dbReference type="Proteomes" id="UP000014024">
    <property type="component" value="Unassembled WGS sequence"/>
</dbReference>
<organism evidence="1 2">
    <name type="scientific">Acinetobacter pittii ANC 4050</name>
    <dbReference type="NCBI Taxonomy" id="1217691"/>
    <lineage>
        <taxon>Bacteria</taxon>
        <taxon>Pseudomonadati</taxon>
        <taxon>Pseudomonadota</taxon>
        <taxon>Gammaproteobacteria</taxon>
        <taxon>Moraxellales</taxon>
        <taxon>Moraxellaceae</taxon>
        <taxon>Acinetobacter</taxon>
        <taxon>Acinetobacter calcoaceticus/baumannii complex</taxon>
    </lineage>
</organism>
<dbReference type="OrthoDB" id="6717191at2"/>